<dbReference type="PANTHER" id="PTHR13367">
    <property type="entry name" value="UBIQUITIN THIOESTERASE"/>
    <property type="match status" value="1"/>
</dbReference>
<keyword evidence="4" id="KW-0833">Ubl conjugation pathway</keyword>
<dbReference type="OrthoDB" id="4866634at2759"/>
<accession>A0A8K1FAR5</accession>
<name>A0A8K1FAR5_PYTOL</name>
<evidence type="ECO:0000256" key="2">
    <source>
        <dbReference type="ARBA" id="ARBA00012759"/>
    </source>
</evidence>
<dbReference type="InterPro" id="IPR022099">
    <property type="entry name" value="DUF3638"/>
</dbReference>
<comment type="caution">
    <text evidence="10">The sequence shown here is derived from an EMBL/GenBank/DDBJ whole genome shotgun (WGS) entry which is preliminary data.</text>
</comment>
<dbReference type="PANTHER" id="PTHR13367:SF33">
    <property type="entry name" value="P-LOOP CONTAINING NUCLEOSIDE TRIPHOSPHATE HYDROLASE PROTEIN"/>
    <property type="match status" value="1"/>
</dbReference>
<gene>
    <name evidence="10" type="ORF">Poli38472_013227</name>
</gene>
<dbReference type="Pfam" id="PF12340">
    <property type="entry name" value="DUF3638"/>
    <property type="match status" value="1"/>
</dbReference>
<evidence type="ECO:0000256" key="5">
    <source>
        <dbReference type="ARBA" id="ARBA00022801"/>
    </source>
</evidence>
<feature type="domain" description="DUF3638" evidence="8">
    <location>
        <begin position="1239"/>
        <end position="1475"/>
    </location>
</feature>
<proteinExistence type="predicted"/>
<evidence type="ECO:0000259" key="8">
    <source>
        <dbReference type="Pfam" id="PF12340"/>
    </source>
</evidence>
<dbReference type="EMBL" id="SPLM01000148">
    <property type="protein sequence ID" value="TMW55336.1"/>
    <property type="molecule type" value="Genomic_DNA"/>
</dbReference>
<dbReference type="EC" id="3.4.19.12" evidence="2"/>
<sequence length="2012" mass="227887">MDTAVLNEIFRFKDQEPSSLQTPSLCETQMERVVACVAHELSKPAGNTAKRKCNNSCEDDSGPQKRSPSVDEFSTSERDVLTRVLKDWQSSYSEALPAPIRGDVWCVRWLPEYAAVLQLVCPCAGVVHFRILALDEWKRVIHLLPNERSVSSAVPTTTNVLNCGELAVEMIHEFIKALDHELLEATKRVGSKRSAAHGEQPGHQKTPTFMQYLVRAAIAATTGVERQFLPQGGMTDVGMHTGGLPRDTCWPLVCAVIRHSLPKVLCEKVLLVFRCRLLETELVILKKADDRVDRRSEVCFQMLENIVESVDNFGMSGGNVASMVAKCENWRLEIDSALKRVNEQVESKYALPTPSELESLPESARFPKLYSPTAHDQESNSTRPDDIGALARQQVEGFEFIDPTACTPEELIQFLVKMAPSGRTAVLGMQNIEAFMWQQAKMLAPKVSASEVTASHLWRLVEWYRDHLKVLSTEPPVHAVSSVDDQSFRGECTSDDELHDVCELVVLFHNSLLFASDERHAKTIEKLNRYVAEIVSRRILHIVDYVMSRDSSSALSALCRLANARFPENLDWSPLKASFGAFTSSFEATDVASGQHYLLNLATGMILTDGNPPSSLPPRIRDVPRYIDLFGDKDFEVTHSSGVFSTVYSTNGCFYNFAVDRGDLIVEESSEDGAYTIQLCSSQWIDDFNEAFPDRLTELHSHWYCPQQDCVLLRGRQIDQKTVFFVVEFDKDQALCAQVPTVDQLQLSMRQIVQKTSEYSVFVAPIEPIVRIFSKFEDARYIHFLSASEGVLEIELPRAELSFFVREGRIYSKNYCDYVLASNQQLHDGFSRFHRHLVLQSCAFRSQRRIVVPFGTVVVRDDGMTDVLLSEDSSDHFSTAVFDEHPRLKVLVTESIESRLLLVVIYAASGRFVPSKALSMTGGEAAIELLRGCTPSRPLSSNSMKQLRDLFRWTHRTPALKLLAALLIRKSCRLSFLYDNTDNNKTQDDKIDCCAEQDEYETICRRKRKNELCQLLTRAEEREYFGIDVPWHADIAELADSQLHELKGVPVPNTFVAEVEDDLSKLVTTDEPEEMMHVFPFDRCELNVMGDHMMAELEESWESHHTHPQRMLAIIPLSALLLKLNAARECVAFKRGLLDKYLAQAVQASQSNWCERLWRVVNRVPTPTKVDLIRSVVDKTLLVRLVPKLTIQSQRLFHEATLRMMELCVLEDKIERLIHAARAKLPPPPAYFVEELLAHRGWSTLKHPYWLVFEVEAELQIRPEQFIIAQHLIRNPSSVCQLNMGRGKTRVILPMLFLYFSHDRAVQRSSRVVRAHFLGSLLSETRQFMHRSLTAGILRLPMLEQPFERKVSLELMDVLRMQEAIDEIKRTGGVLTVAAEHRLSLELKYLELTMLTGKTSADKSPLAMALKQLMSNDQFIDVFDESDVMLHHKYHLVYSVQTKSTEGRSTSKPSEEMRERWLMAEALLSTLSNPASKRVRAVLDSSTDFWCVEMEYSDRPGGFNGIRFRSHADSDTVEVFWNKLRVALVEDMVSQAPFDLLWLQVLATHAPQFRDLLNNMVCDVSVDPERILSQMPRGVRVNQLLALRGLLAFGVLEHCLEKRNRVSFGLPQPGTRTKALAIPFKAADIPSDRAEFSHPDVGIALTLLAYYHAGLRDNEVHKSFEMLLRLDVSEQESYYTAWFESVKTSLSPEEQQQLGSVNNLVLDDVALMARLCQVYRFSMEVVNFYLNRSVFPRDTYQFPHRLARSAWDLVKGSSNIGFSGTNDNHRLLPLAVTQQGPDNPSLKGTNGKMLDLMIGHSRGYVVLKTARNTRLPVWKTLLLTALTKKCRALIDTGALLAGIPTHGAAMFLIEQSDSFSGVTYYDTRDDYDCWVVLDVVRRVITPLKSSAIHERDTFVVFDEARSRGSDMKLLPDACAMLTLGPKMTKDKLMQGAGRMRQLGCDQTLWLTSTDEVQQSIQRVTRSKTVNLDVRSVLKWVVTCTQEQCTLGLLEWANSAVEFCTKESDSSME</sequence>
<feature type="domain" description="DUF3645" evidence="9">
    <location>
        <begin position="1615"/>
        <end position="1646"/>
    </location>
</feature>
<organism evidence="10 11">
    <name type="scientific">Pythium oligandrum</name>
    <name type="common">Mycoparasitic fungus</name>
    <dbReference type="NCBI Taxonomy" id="41045"/>
    <lineage>
        <taxon>Eukaryota</taxon>
        <taxon>Sar</taxon>
        <taxon>Stramenopiles</taxon>
        <taxon>Oomycota</taxon>
        <taxon>Peronosporomycetes</taxon>
        <taxon>Pythiales</taxon>
        <taxon>Pythiaceae</taxon>
        <taxon>Pythium</taxon>
    </lineage>
</organism>
<dbReference type="Pfam" id="PF12359">
    <property type="entry name" value="DUF3645"/>
    <property type="match status" value="1"/>
</dbReference>
<dbReference type="InterPro" id="IPR022105">
    <property type="entry name" value="DUF3645"/>
</dbReference>
<evidence type="ECO:0000313" key="10">
    <source>
        <dbReference type="EMBL" id="TMW55336.1"/>
    </source>
</evidence>
<dbReference type="InterPro" id="IPR051346">
    <property type="entry name" value="OTU_Deubiquitinase"/>
</dbReference>
<evidence type="ECO:0000256" key="7">
    <source>
        <dbReference type="SAM" id="MobiDB-lite"/>
    </source>
</evidence>
<keyword evidence="3" id="KW-0645">Protease</keyword>
<evidence type="ECO:0000256" key="6">
    <source>
        <dbReference type="ARBA" id="ARBA00022807"/>
    </source>
</evidence>
<evidence type="ECO:0000259" key="9">
    <source>
        <dbReference type="Pfam" id="PF12359"/>
    </source>
</evidence>
<dbReference type="GO" id="GO:0004843">
    <property type="term" value="F:cysteine-type deubiquitinase activity"/>
    <property type="evidence" value="ECO:0007669"/>
    <property type="project" value="UniProtKB-EC"/>
</dbReference>
<feature type="region of interest" description="Disordered" evidence="7">
    <location>
        <begin position="47"/>
        <end position="72"/>
    </location>
</feature>
<evidence type="ECO:0000256" key="1">
    <source>
        <dbReference type="ARBA" id="ARBA00000707"/>
    </source>
</evidence>
<keyword evidence="6" id="KW-0788">Thiol protease</keyword>
<evidence type="ECO:0000313" key="11">
    <source>
        <dbReference type="Proteomes" id="UP000794436"/>
    </source>
</evidence>
<dbReference type="Proteomes" id="UP000794436">
    <property type="component" value="Unassembled WGS sequence"/>
</dbReference>
<protein>
    <recommendedName>
        <fullName evidence="2">ubiquitinyl hydrolase 1</fullName>
        <ecNumber evidence="2">3.4.19.12</ecNumber>
    </recommendedName>
</protein>
<evidence type="ECO:0000256" key="3">
    <source>
        <dbReference type="ARBA" id="ARBA00022670"/>
    </source>
</evidence>
<keyword evidence="11" id="KW-1185">Reference proteome</keyword>
<evidence type="ECO:0000256" key="4">
    <source>
        <dbReference type="ARBA" id="ARBA00022786"/>
    </source>
</evidence>
<dbReference type="GO" id="GO:0006508">
    <property type="term" value="P:proteolysis"/>
    <property type="evidence" value="ECO:0007669"/>
    <property type="project" value="UniProtKB-KW"/>
</dbReference>
<comment type="catalytic activity">
    <reaction evidence="1">
        <text>Thiol-dependent hydrolysis of ester, thioester, amide, peptide and isopeptide bonds formed by the C-terminal Gly of ubiquitin (a 76-residue protein attached to proteins as an intracellular targeting signal).</text>
        <dbReference type="EC" id="3.4.19.12"/>
    </reaction>
</comment>
<reference evidence="10" key="1">
    <citation type="submission" date="2019-03" db="EMBL/GenBank/DDBJ databases">
        <title>Long read genome sequence of the mycoparasitic Pythium oligandrum ATCC 38472 isolated from sugarbeet rhizosphere.</title>
        <authorList>
            <person name="Gaulin E."/>
        </authorList>
    </citation>
    <scope>NUCLEOTIDE SEQUENCE</scope>
    <source>
        <strain evidence="10">ATCC 38472_TT</strain>
    </source>
</reference>
<keyword evidence="5" id="KW-0378">Hydrolase</keyword>